<evidence type="ECO:0000256" key="1">
    <source>
        <dbReference type="SAM" id="MobiDB-lite"/>
    </source>
</evidence>
<protein>
    <recommendedName>
        <fullName evidence="5">M-like protein Szp3</fullName>
    </recommendedName>
</protein>
<feature type="region of interest" description="Disordered" evidence="1">
    <location>
        <begin position="29"/>
        <end position="65"/>
    </location>
</feature>
<sequence>MMSNHEEFGNSHDDGQEMPTTRIDITEFDSFSQPSDPAQPLPPAIAPTPAAAAHADGTSSSRAAQPRKRWPVVVSIVAVCALILGGIGGFVYANNHTKALNRCRASVAAFSEQRKQLLDTMDQTPKLQQLIQQVLGVDEILDAAAKAANAAEGTVDQQGCATNATITQLNLVADTLDSATDSLQSSLATMKKPISDSTAEGLLDWLGLSGNANGSDSNTNGSDQSKDSNSDSGNSGNNENNENNESQVNRDKQQLSESIEQGRSLLERLRSSYEDSAAAQRFSDGLQAALDTAEQLVNESGVKDSRLYKAAKVTLDEIIKAVNDWIDQQAAKAQ</sequence>
<keyword evidence="2" id="KW-1133">Transmembrane helix</keyword>
<evidence type="ECO:0000256" key="2">
    <source>
        <dbReference type="SAM" id="Phobius"/>
    </source>
</evidence>
<dbReference type="Proteomes" id="UP000003656">
    <property type="component" value="Unassembled WGS sequence"/>
</dbReference>
<feature type="compositionally biased region" description="Low complexity" evidence="1">
    <location>
        <begin position="230"/>
        <end position="246"/>
    </location>
</feature>
<keyword evidence="2" id="KW-0812">Transmembrane</keyword>
<reference evidence="3 4" key="1">
    <citation type="submission" date="2009-11" db="EMBL/GenBank/DDBJ databases">
        <authorList>
            <person name="Weinstock G."/>
            <person name="Sodergren E."/>
            <person name="Clifton S."/>
            <person name="Fulton L."/>
            <person name="Fulton B."/>
            <person name="Courtney L."/>
            <person name="Fronick C."/>
            <person name="Harrison M."/>
            <person name="Strong C."/>
            <person name="Farmer C."/>
            <person name="Delahaunty K."/>
            <person name="Markovic C."/>
            <person name="Hall O."/>
            <person name="Minx P."/>
            <person name="Tomlinson C."/>
            <person name="Mitreva M."/>
            <person name="Nelson J."/>
            <person name="Hou S."/>
            <person name="Wollam A."/>
            <person name="Pepin K.H."/>
            <person name="Johnson M."/>
            <person name="Bhonagiri V."/>
            <person name="Nash W.E."/>
            <person name="Warren W."/>
            <person name="Chinwalla A."/>
            <person name="Mardis E.R."/>
            <person name="Wilson R.K."/>
        </authorList>
    </citation>
    <scope>NUCLEOTIDE SEQUENCE [LARGE SCALE GENOMIC DNA]</scope>
    <source>
        <strain evidence="3 4">DSM 20093</strain>
    </source>
</reference>
<dbReference type="RefSeq" id="WP_006294544.1">
    <property type="nucleotide sequence ID" value="NZ_ABXB03000002.1"/>
</dbReference>
<accession>D1NTF3</accession>
<proteinExistence type="predicted"/>
<keyword evidence="2" id="KW-0472">Membrane</keyword>
<dbReference type="STRING" id="561180.BIFGAL_03111"/>
<feature type="transmembrane region" description="Helical" evidence="2">
    <location>
        <begin position="70"/>
        <end position="93"/>
    </location>
</feature>
<name>D1NTF3_9BIFI</name>
<dbReference type="eggNOG" id="ENOG5031K74">
    <property type="taxonomic scope" value="Bacteria"/>
</dbReference>
<feature type="region of interest" description="Disordered" evidence="1">
    <location>
        <begin position="213"/>
        <end position="257"/>
    </location>
</feature>
<feature type="compositionally biased region" description="Pro residues" evidence="1">
    <location>
        <begin position="37"/>
        <end position="46"/>
    </location>
</feature>
<evidence type="ECO:0008006" key="5">
    <source>
        <dbReference type="Google" id="ProtNLM"/>
    </source>
</evidence>
<evidence type="ECO:0000313" key="3">
    <source>
        <dbReference type="EMBL" id="EFA23007.1"/>
    </source>
</evidence>
<comment type="caution">
    <text evidence="3">The sequence shown here is derived from an EMBL/GenBank/DDBJ whole genome shotgun (WGS) entry which is preliminary data.</text>
</comment>
<dbReference type="EMBL" id="ABXB03000002">
    <property type="protein sequence ID" value="EFA23007.1"/>
    <property type="molecule type" value="Genomic_DNA"/>
</dbReference>
<evidence type="ECO:0000313" key="4">
    <source>
        <dbReference type="Proteomes" id="UP000003656"/>
    </source>
</evidence>
<dbReference type="AlphaFoldDB" id="D1NTF3"/>
<gene>
    <name evidence="3" type="ORF">BIFGAL_03111</name>
</gene>
<organism evidence="3 4">
    <name type="scientific">Bifidobacterium gallicum DSM 20093 = LMG 11596</name>
    <dbReference type="NCBI Taxonomy" id="561180"/>
    <lineage>
        <taxon>Bacteria</taxon>
        <taxon>Bacillati</taxon>
        <taxon>Actinomycetota</taxon>
        <taxon>Actinomycetes</taxon>
        <taxon>Bifidobacteriales</taxon>
        <taxon>Bifidobacteriaceae</taxon>
        <taxon>Bifidobacterium</taxon>
    </lineage>
</organism>